<feature type="site" description="Transition state stabilizer" evidence="9">
    <location>
        <position position="17"/>
    </location>
</feature>
<dbReference type="NCBIfam" id="TIGR01510">
    <property type="entry name" value="coaD_prev_kdtB"/>
    <property type="match status" value="1"/>
</dbReference>
<comment type="subcellular location">
    <subcellularLocation>
        <location evidence="9">Cytoplasm</location>
    </subcellularLocation>
</comment>
<dbReference type="Proteomes" id="UP000007383">
    <property type="component" value="Chromosome"/>
</dbReference>
<dbReference type="InterPro" id="IPR001980">
    <property type="entry name" value="PPAT"/>
</dbReference>
<dbReference type="HOGENOM" id="CLU_100149_0_1_12"/>
<sequence>MVCALVPGTYDPPTYGHSNLIERASRIFDRIAVVIAVNPAKNCTFSAEERLGFLQEMTAHLPNVSVHLWEGLIVDFARELDAKVMVRGVRALGDFNYEFELSILNKGLDERIETIFIPTDSRYFVLRSSSIRELVRFGGDVSNMVPPAVAQALQERLGTDTH</sequence>
<accession>H9UJR0</accession>
<evidence type="ECO:0000256" key="8">
    <source>
        <dbReference type="ARBA" id="ARBA00029346"/>
    </source>
</evidence>
<evidence type="ECO:0000256" key="7">
    <source>
        <dbReference type="ARBA" id="ARBA00022993"/>
    </source>
</evidence>
<dbReference type="CDD" id="cd02163">
    <property type="entry name" value="PPAT"/>
    <property type="match status" value="1"/>
</dbReference>
<organism evidence="11 12">
    <name type="scientific">Spirochaeta africana (strain ATCC 700263 / DSM 8902 / Z-7692)</name>
    <dbReference type="NCBI Taxonomy" id="889378"/>
    <lineage>
        <taxon>Bacteria</taxon>
        <taxon>Pseudomonadati</taxon>
        <taxon>Spirochaetota</taxon>
        <taxon>Spirochaetia</taxon>
        <taxon>Spirochaetales</taxon>
        <taxon>Spirochaetaceae</taxon>
        <taxon>Spirochaeta</taxon>
    </lineage>
</organism>
<feature type="binding site" evidence="9">
    <location>
        <position position="9"/>
    </location>
    <ligand>
        <name>substrate</name>
    </ligand>
</feature>
<keyword evidence="2 9" id="KW-0808">Transferase</keyword>
<dbReference type="GO" id="GO:0005524">
    <property type="term" value="F:ATP binding"/>
    <property type="evidence" value="ECO:0007669"/>
    <property type="project" value="UniProtKB-KW"/>
</dbReference>
<dbReference type="PRINTS" id="PR01020">
    <property type="entry name" value="LPSBIOSNTHSS"/>
</dbReference>
<evidence type="ECO:0000256" key="4">
    <source>
        <dbReference type="ARBA" id="ARBA00022741"/>
    </source>
</evidence>
<feature type="binding site" evidence="9">
    <location>
        <position position="73"/>
    </location>
    <ligand>
        <name>substrate</name>
    </ligand>
</feature>
<feature type="binding site" evidence="9">
    <location>
        <begin position="9"/>
        <end position="10"/>
    </location>
    <ligand>
        <name>ATP</name>
        <dbReference type="ChEBI" id="CHEBI:30616"/>
    </ligand>
</feature>
<keyword evidence="7 9" id="KW-0173">Coenzyme A biosynthesis</keyword>
<keyword evidence="5 9" id="KW-0067">ATP-binding</keyword>
<dbReference type="PANTHER" id="PTHR21342">
    <property type="entry name" value="PHOSPHOPANTETHEINE ADENYLYLTRANSFERASE"/>
    <property type="match status" value="1"/>
</dbReference>
<dbReference type="STRING" id="889378.Spiaf_1696"/>
<dbReference type="eggNOG" id="COG0669">
    <property type="taxonomic scope" value="Bacteria"/>
</dbReference>
<keyword evidence="4 9" id="KW-0547">Nucleotide-binding</keyword>
<dbReference type="OrthoDB" id="9806661at2"/>
<evidence type="ECO:0000256" key="1">
    <source>
        <dbReference type="ARBA" id="ARBA00022490"/>
    </source>
</evidence>
<feature type="binding site" evidence="9">
    <location>
        <begin position="123"/>
        <end position="129"/>
    </location>
    <ligand>
        <name>ATP</name>
        <dbReference type="ChEBI" id="CHEBI:30616"/>
    </ligand>
</feature>
<dbReference type="SUPFAM" id="SSF52374">
    <property type="entry name" value="Nucleotidylyl transferase"/>
    <property type="match status" value="1"/>
</dbReference>
<proteinExistence type="inferred from homology"/>
<dbReference type="EMBL" id="CP003282">
    <property type="protein sequence ID" value="AFG37753.1"/>
    <property type="molecule type" value="Genomic_DNA"/>
</dbReference>
<dbReference type="Gene3D" id="3.40.50.620">
    <property type="entry name" value="HUPs"/>
    <property type="match status" value="1"/>
</dbReference>
<dbReference type="GO" id="GO:0005737">
    <property type="term" value="C:cytoplasm"/>
    <property type="evidence" value="ECO:0007669"/>
    <property type="project" value="UniProtKB-SubCell"/>
</dbReference>
<keyword evidence="3 9" id="KW-0548">Nucleotidyltransferase</keyword>
<dbReference type="Pfam" id="PF01467">
    <property type="entry name" value="CTP_transf_like"/>
    <property type="match status" value="1"/>
</dbReference>
<feature type="binding site" evidence="9">
    <location>
        <position position="98"/>
    </location>
    <ligand>
        <name>ATP</name>
        <dbReference type="ChEBI" id="CHEBI:30616"/>
    </ligand>
</feature>
<keyword evidence="1 9" id="KW-0963">Cytoplasm</keyword>
<dbReference type="PANTHER" id="PTHR21342:SF1">
    <property type="entry name" value="PHOSPHOPANTETHEINE ADENYLYLTRANSFERASE"/>
    <property type="match status" value="1"/>
</dbReference>
<keyword evidence="12" id="KW-1185">Reference proteome</keyword>
<reference evidence="12" key="1">
    <citation type="journal article" date="2013" name="Stand. Genomic Sci.">
        <title>Complete genome sequence of the halophilic bacterium Spirochaeta africana type strain (Z-7692(T)) from the alkaline Lake Magadi in the East African Rift.</title>
        <authorList>
            <person name="Liolos K."/>
            <person name="Abt B."/>
            <person name="Scheuner C."/>
            <person name="Teshima H."/>
            <person name="Held B."/>
            <person name="Lapidus A."/>
            <person name="Nolan M."/>
            <person name="Lucas S."/>
            <person name="Deshpande S."/>
            <person name="Cheng J.F."/>
            <person name="Tapia R."/>
            <person name="Goodwin L.A."/>
            <person name="Pitluck S."/>
            <person name="Pagani I."/>
            <person name="Ivanova N."/>
            <person name="Mavromatis K."/>
            <person name="Mikhailova N."/>
            <person name="Huntemann M."/>
            <person name="Pati A."/>
            <person name="Chen A."/>
            <person name="Palaniappan K."/>
            <person name="Land M."/>
            <person name="Rohde M."/>
            <person name="Tindall B.J."/>
            <person name="Detter J.C."/>
            <person name="Goker M."/>
            <person name="Bristow J."/>
            <person name="Eisen J.A."/>
            <person name="Markowitz V."/>
            <person name="Hugenholtz P."/>
            <person name="Woyke T."/>
            <person name="Klenk H.P."/>
            <person name="Kyrpides N.C."/>
        </authorList>
    </citation>
    <scope>NUCLEOTIDE SEQUENCE</scope>
    <source>
        <strain evidence="12">ATCC 700263 / DSM 8902 / Z-7692</strain>
    </source>
</reference>
<comment type="pathway">
    <text evidence="9">Cofactor biosynthesis; coenzyme A biosynthesis; CoA from (R)-pantothenate: step 4/5.</text>
</comment>
<evidence type="ECO:0000256" key="9">
    <source>
        <dbReference type="HAMAP-Rule" id="MF_00151"/>
    </source>
</evidence>
<dbReference type="HAMAP" id="MF_00151">
    <property type="entry name" value="PPAT_bact"/>
    <property type="match status" value="1"/>
</dbReference>
<dbReference type="UniPathway" id="UPA00241">
    <property type="reaction ID" value="UER00355"/>
</dbReference>
<dbReference type="EC" id="2.7.7.3" evidence="9"/>
<feature type="binding site" evidence="9">
    <location>
        <position position="41"/>
    </location>
    <ligand>
        <name>substrate</name>
    </ligand>
</feature>
<comment type="subunit">
    <text evidence="9">Homohexamer.</text>
</comment>
<dbReference type="AlphaFoldDB" id="H9UJR0"/>
<dbReference type="GO" id="GO:0004595">
    <property type="term" value="F:pantetheine-phosphate adenylyltransferase activity"/>
    <property type="evidence" value="ECO:0007669"/>
    <property type="project" value="UniProtKB-UniRule"/>
</dbReference>
<dbReference type="InterPro" id="IPR014729">
    <property type="entry name" value="Rossmann-like_a/b/a_fold"/>
</dbReference>
<feature type="binding site" evidence="9">
    <location>
        <begin position="88"/>
        <end position="90"/>
    </location>
    <ligand>
        <name>ATP</name>
        <dbReference type="ChEBI" id="CHEBI:30616"/>
    </ligand>
</feature>
<feature type="domain" description="Cytidyltransferase-like" evidence="10">
    <location>
        <begin position="5"/>
        <end position="133"/>
    </location>
</feature>
<evidence type="ECO:0000313" key="12">
    <source>
        <dbReference type="Proteomes" id="UP000007383"/>
    </source>
</evidence>
<feature type="binding site" evidence="9">
    <location>
        <position position="87"/>
    </location>
    <ligand>
        <name>substrate</name>
    </ligand>
</feature>
<evidence type="ECO:0000256" key="2">
    <source>
        <dbReference type="ARBA" id="ARBA00022679"/>
    </source>
</evidence>
<comment type="cofactor">
    <cofactor evidence="9">
        <name>Mg(2+)</name>
        <dbReference type="ChEBI" id="CHEBI:18420"/>
    </cofactor>
</comment>
<evidence type="ECO:0000313" key="11">
    <source>
        <dbReference type="EMBL" id="AFG37753.1"/>
    </source>
</evidence>
<evidence type="ECO:0000256" key="3">
    <source>
        <dbReference type="ARBA" id="ARBA00022695"/>
    </source>
</evidence>
<comment type="function">
    <text evidence="9">Reversibly transfers an adenylyl group from ATP to 4'-phosphopantetheine, yielding dephospho-CoA (dPCoA) and pyrophosphate.</text>
</comment>
<name>H9UJR0_SPIAZ</name>
<dbReference type="GO" id="GO:0015937">
    <property type="term" value="P:coenzyme A biosynthetic process"/>
    <property type="evidence" value="ECO:0007669"/>
    <property type="project" value="UniProtKB-UniRule"/>
</dbReference>
<keyword evidence="6 9" id="KW-0460">Magnesium</keyword>
<feature type="binding site" evidence="9">
    <location>
        <position position="17"/>
    </location>
    <ligand>
        <name>ATP</name>
        <dbReference type="ChEBI" id="CHEBI:30616"/>
    </ligand>
</feature>
<dbReference type="InterPro" id="IPR004821">
    <property type="entry name" value="Cyt_trans-like"/>
</dbReference>
<evidence type="ECO:0000256" key="6">
    <source>
        <dbReference type="ARBA" id="ARBA00022842"/>
    </source>
</evidence>
<protein>
    <recommendedName>
        <fullName evidence="9">Phosphopantetheine adenylyltransferase</fullName>
        <ecNumber evidence="9">2.7.7.3</ecNumber>
    </recommendedName>
    <alternativeName>
        <fullName evidence="9">Dephospho-CoA pyrophosphorylase</fullName>
    </alternativeName>
    <alternativeName>
        <fullName evidence="9">Pantetheine-phosphate adenylyltransferase</fullName>
        <shortName evidence="9">PPAT</shortName>
    </alternativeName>
</protein>
<evidence type="ECO:0000256" key="5">
    <source>
        <dbReference type="ARBA" id="ARBA00022840"/>
    </source>
</evidence>
<dbReference type="RefSeq" id="WP_014455736.1">
    <property type="nucleotide sequence ID" value="NC_017098.1"/>
</dbReference>
<dbReference type="NCBIfam" id="TIGR00125">
    <property type="entry name" value="cyt_tran_rel"/>
    <property type="match status" value="1"/>
</dbReference>
<comment type="catalytic activity">
    <reaction evidence="8 9">
        <text>(R)-4'-phosphopantetheine + ATP + H(+) = 3'-dephospho-CoA + diphosphate</text>
        <dbReference type="Rhea" id="RHEA:19801"/>
        <dbReference type="ChEBI" id="CHEBI:15378"/>
        <dbReference type="ChEBI" id="CHEBI:30616"/>
        <dbReference type="ChEBI" id="CHEBI:33019"/>
        <dbReference type="ChEBI" id="CHEBI:57328"/>
        <dbReference type="ChEBI" id="CHEBI:61723"/>
        <dbReference type="EC" id="2.7.7.3"/>
    </reaction>
</comment>
<comment type="similarity">
    <text evidence="9">Belongs to the bacterial CoaD family.</text>
</comment>
<evidence type="ECO:0000259" key="10">
    <source>
        <dbReference type="Pfam" id="PF01467"/>
    </source>
</evidence>
<dbReference type="KEGG" id="sfc:Spiaf_1696"/>
<gene>
    <name evidence="9" type="primary">coaD</name>
    <name evidence="11" type="ordered locus">Spiaf_1696</name>
</gene>
<dbReference type="PATRIC" id="fig|889378.3.peg.1682"/>